<dbReference type="EMBL" id="FNQC01000002">
    <property type="protein sequence ID" value="SDY63410.1"/>
    <property type="molecule type" value="Genomic_DNA"/>
</dbReference>
<dbReference type="EC" id="6.3.5.4" evidence="3"/>
<proteinExistence type="inferred from homology"/>
<dbReference type="PROSITE" id="PS51278">
    <property type="entry name" value="GATASE_TYPE_2"/>
    <property type="match status" value="1"/>
</dbReference>
<comment type="catalytic activity">
    <reaction evidence="7">
        <text>L-aspartate + L-glutamine + ATP + H2O = L-asparagine + L-glutamate + AMP + diphosphate + H(+)</text>
        <dbReference type="Rhea" id="RHEA:12228"/>
        <dbReference type="ChEBI" id="CHEBI:15377"/>
        <dbReference type="ChEBI" id="CHEBI:15378"/>
        <dbReference type="ChEBI" id="CHEBI:29985"/>
        <dbReference type="ChEBI" id="CHEBI:29991"/>
        <dbReference type="ChEBI" id="CHEBI:30616"/>
        <dbReference type="ChEBI" id="CHEBI:33019"/>
        <dbReference type="ChEBI" id="CHEBI:58048"/>
        <dbReference type="ChEBI" id="CHEBI:58359"/>
        <dbReference type="ChEBI" id="CHEBI:456215"/>
        <dbReference type="EC" id="6.3.5.4"/>
    </reaction>
</comment>
<dbReference type="PANTHER" id="PTHR43284:SF1">
    <property type="entry name" value="ASPARAGINE SYNTHETASE"/>
    <property type="match status" value="1"/>
</dbReference>
<comment type="pathway">
    <text evidence="1">Amino-acid biosynthesis; L-asparagine biosynthesis; L-asparagine from L-aspartate (L-Gln route): step 1/1.</text>
</comment>
<evidence type="ECO:0000256" key="2">
    <source>
        <dbReference type="ARBA" id="ARBA00005752"/>
    </source>
</evidence>
<dbReference type="InterPro" id="IPR051786">
    <property type="entry name" value="ASN_synthetase/amidase"/>
</dbReference>
<dbReference type="SUPFAM" id="SSF56235">
    <property type="entry name" value="N-terminal nucleophile aminohydrolases (Ntn hydrolases)"/>
    <property type="match status" value="1"/>
</dbReference>
<dbReference type="InterPro" id="IPR017932">
    <property type="entry name" value="GATase_2_dom"/>
</dbReference>
<dbReference type="InterPro" id="IPR006426">
    <property type="entry name" value="Asn_synth_AEB"/>
</dbReference>
<dbReference type="InterPro" id="IPR029055">
    <property type="entry name" value="Ntn_hydrolases_N"/>
</dbReference>
<dbReference type="Pfam" id="PF00733">
    <property type="entry name" value="Asn_synthase"/>
    <property type="match status" value="1"/>
</dbReference>
<keyword evidence="5" id="KW-0067">ATP-binding</keyword>
<keyword evidence="6" id="KW-0315">Glutamine amidotransferase</keyword>
<dbReference type="InterPro" id="IPR033738">
    <property type="entry name" value="AsnB_N"/>
</dbReference>
<dbReference type="Gene3D" id="3.60.20.10">
    <property type="entry name" value="Glutamine Phosphoribosylpyrophosphate, subunit 1, domain 1"/>
    <property type="match status" value="1"/>
</dbReference>
<evidence type="ECO:0000256" key="4">
    <source>
        <dbReference type="ARBA" id="ARBA00022741"/>
    </source>
</evidence>
<evidence type="ECO:0000259" key="8">
    <source>
        <dbReference type="PROSITE" id="PS51278"/>
    </source>
</evidence>
<feature type="domain" description="Glutamine amidotransferase type-2" evidence="8">
    <location>
        <begin position="2"/>
        <end position="185"/>
    </location>
</feature>
<dbReference type="Gene3D" id="3.40.50.620">
    <property type="entry name" value="HUPs"/>
    <property type="match status" value="1"/>
</dbReference>
<evidence type="ECO:0000313" key="10">
    <source>
        <dbReference type="Proteomes" id="UP000199663"/>
    </source>
</evidence>
<dbReference type="NCBIfam" id="TIGR01536">
    <property type="entry name" value="asn_synth_AEB"/>
    <property type="match status" value="1"/>
</dbReference>
<dbReference type="CDD" id="cd01991">
    <property type="entry name" value="Asn_synthase_B_C"/>
    <property type="match status" value="1"/>
</dbReference>
<dbReference type="InterPro" id="IPR014729">
    <property type="entry name" value="Rossmann-like_a/b/a_fold"/>
</dbReference>
<dbReference type="CDD" id="cd00712">
    <property type="entry name" value="AsnB"/>
    <property type="match status" value="1"/>
</dbReference>
<dbReference type="Pfam" id="PF13537">
    <property type="entry name" value="GATase_7"/>
    <property type="match status" value="1"/>
</dbReference>
<dbReference type="PIRSF" id="PIRSF001589">
    <property type="entry name" value="Asn_synthetase_glu-h"/>
    <property type="match status" value="1"/>
</dbReference>
<dbReference type="PANTHER" id="PTHR43284">
    <property type="entry name" value="ASPARAGINE SYNTHETASE (GLUTAMINE-HYDROLYZING)"/>
    <property type="match status" value="1"/>
</dbReference>
<reference evidence="9 10" key="1">
    <citation type="submission" date="2016-10" db="EMBL/GenBank/DDBJ databases">
        <authorList>
            <person name="Varghese N."/>
            <person name="Submissions S."/>
        </authorList>
    </citation>
    <scope>NUCLEOTIDE SEQUENCE [LARGE SCALE GENOMIC DNA]</scope>
    <source>
        <strain evidence="9 10">DSM 17997</strain>
    </source>
</reference>
<dbReference type="Proteomes" id="UP000199663">
    <property type="component" value="Unassembled WGS sequence"/>
</dbReference>
<organism evidence="9 10">
    <name type="scientific">Rhodonellum ikkaensis</name>
    <dbReference type="NCBI Taxonomy" id="336829"/>
    <lineage>
        <taxon>Bacteria</taxon>
        <taxon>Pseudomonadati</taxon>
        <taxon>Bacteroidota</taxon>
        <taxon>Cytophagia</taxon>
        <taxon>Cytophagales</taxon>
        <taxon>Cytophagaceae</taxon>
        <taxon>Rhodonellum</taxon>
    </lineage>
</organism>
<name>A0A1H3LGI3_9BACT</name>
<evidence type="ECO:0000256" key="6">
    <source>
        <dbReference type="ARBA" id="ARBA00022962"/>
    </source>
</evidence>
<evidence type="ECO:0000256" key="7">
    <source>
        <dbReference type="ARBA" id="ARBA00048741"/>
    </source>
</evidence>
<dbReference type="InterPro" id="IPR001962">
    <property type="entry name" value="Asn_synthase"/>
</dbReference>
<evidence type="ECO:0000256" key="3">
    <source>
        <dbReference type="ARBA" id="ARBA00012737"/>
    </source>
</evidence>
<gene>
    <name evidence="9" type="ORF">SAMN05444412_10249</name>
</gene>
<protein>
    <recommendedName>
        <fullName evidence="3">asparagine synthase (glutamine-hydrolyzing)</fullName>
        <ecNumber evidence="3">6.3.5.4</ecNumber>
    </recommendedName>
</protein>
<sequence length="617" mass="70695">MCGINLLINPSLNGEASIQKMMQATAHRGPDASGFERLAENVFLAGNRLKILDLTDASNQPFWSQDKNAVLVWNGALYNYQDLKNELVELGYTFRTQSDSEVLLYWLMAFGTKKIASLKGMFAFVYANIQTHELLVARDPSGQKPLYSYHSGSFWAFSSESKGILAALDKTSSIDENQFLPYFHARHSFPDKTFYRGIHQVLPGHGMVWNWKTSTSSPFQWDYPIEKQTDFHQAKFETLLKNAVRTHFHTDRPVGMVLSGGTDSSLLYALWHEQSGIALPTYTATFDQALQHKYEDPIFANKLVQKYPADHHEVKIDVATVMENWPAYIESLDQPIGDSAGFLTWMIANKAKEKVNILISGAGADELFGGYNRHKAFKNYLKNPKAFLWLKKFYQWIPMPLALEKMLKSIAETPEQTFVNFSTLFPLPKDSLSLFKPWYPQFNAPFKNALEFDRTFYLVNDVIKVHDNSCMAHGIEGRSPYLDHDLVVFSKSMPENLHLELEGKAWIKGALEDRGLGFIANRKKLGFGLPLQEWFQKEPDFREWVFGPIREMVVTWGEILPPEMLKLARCPEKAKTAHFLLIWNLFLLASWLNPKDAIDFPIGVETERKSDYWEDQV</sequence>
<comment type="similarity">
    <text evidence="2">Belongs to the asparagine synthetase family.</text>
</comment>
<dbReference type="SUPFAM" id="SSF52402">
    <property type="entry name" value="Adenine nucleotide alpha hydrolases-like"/>
    <property type="match status" value="1"/>
</dbReference>
<keyword evidence="10" id="KW-1185">Reference proteome</keyword>
<comment type="caution">
    <text evidence="9">The sequence shown here is derived from an EMBL/GenBank/DDBJ whole genome shotgun (WGS) entry which is preliminary data.</text>
</comment>
<keyword evidence="4" id="KW-0547">Nucleotide-binding</keyword>
<evidence type="ECO:0000256" key="5">
    <source>
        <dbReference type="ARBA" id="ARBA00022840"/>
    </source>
</evidence>
<evidence type="ECO:0000256" key="1">
    <source>
        <dbReference type="ARBA" id="ARBA00005187"/>
    </source>
</evidence>
<evidence type="ECO:0000313" key="9">
    <source>
        <dbReference type="EMBL" id="SDY63410.1"/>
    </source>
</evidence>
<accession>A0A1H3LGI3</accession>
<dbReference type="RefSeq" id="WP_019596422.1">
    <property type="nucleotide sequence ID" value="NZ_FNQC01000002.1"/>
</dbReference>